<accession>A0A238FJR2</accession>
<dbReference type="Proteomes" id="UP000198372">
    <property type="component" value="Unassembled WGS sequence"/>
</dbReference>
<dbReference type="AlphaFoldDB" id="A0A238FJR2"/>
<evidence type="ECO:0000313" key="3">
    <source>
        <dbReference type="Proteomes" id="UP000198372"/>
    </source>
</evidence>
<feature type="region of interest" description="Disordered" evidence="1">
    <location>
        <begin position="223"/>
        <end position="255"/>
    </location>
</feature>
<feature type="region of interest" description="Disordered" evidence="1">
    <location>
        <begin position="1"/>
        <end position="23"/>
    </location>
</feature>
<sequence>MVASGALATAPAPSPRHRTHTAIQPPHTEPYIIDAPFALVFDHRSSLHTLQPLVRLLVISHHREIESVVGEALGHAPNNLTAAQWQELGVKKNQWRTLIMAILYLLREDGGQATCGRTRTHFDDPLTLNAPSASVRRDEERKVFYRVSKNHDTIGFSGAWMSIIHAVLATKERRPSIPFLPRTPEWWDDRVACIVDAIFGWKDRVVQSISAFVAARFVIKTDPAPDDGDEGDDGDEDDDGDESRDDLGVSPLHTHSFAAVAV</sequence>
<dbReference type="OrthoDB" id="2539882at2759"/>
<name>A0A238FJR2_9BASI</name>
<evidence type="ECO:0000313" key="2">
    <source>
        <dbReference type="EMBL" id="SCV73385.1"/>
    </source>
</evidence>
<protein>
    <submittedName>
        <fullName evidence="2">BQ2448_7311 protein</fullName>
    </submittedName>
</protein>
<proteinExistence type="predicted"/>
<feature type="compositionally biased region" description="Acidic residues" evidence="1">
    <location>
        <begin position="224"/>
        <end position="244"/>
    </location>
</feature>
<reference evidence="3" key="1">
    <citation type="submission" date="2016-09" db="EMBL/GenBank/DDBJ databases">
        <authorList>
            <person name="Jeantristanb JTB J.-T."/>
            <person name="Ricardo R."/>
        </authorList>
    </citation>
    <scope>NUCLEOTIDE SEQUENCE [LARGE SCALE GENOMIC DNA]</scope>
</reference>
<dbReference type="EMBL" id="FMSP01000018">
    <property type="protein sequence ID" value="SCV73385.1"/>
    <property type="molecule type" value="Genomic_DNA"/>
</dbReference>
<keyword evidence="3" id="KW-1185">Reference proteome</keyword>
<organism evidence="2 3">
    <name type="scientific">Microbotryum intermedium</name>
    <dbReference type="NCBI Taxonomy" id="269621"/>
    <lineage>
        <taxon>Eukaryota</taxon>
        <taxon>Fungi</taxon>
        <taxon>Dikarya</taxon>
        <taxon>Basidiomycota</taxon>
        <taxon>Pucciniomycotina</taxon>
        <taxon>Microbotryomycetes</taxon>
        <taxon>Microbotryales</taxon>
        <taxon>Microbotryaceae</taxon>
        <taxon>Microbotryum</taxon>
    </lineage>
</organism>
<evidence type="ECO:0000256" key="1">
    <source>
        <dbReference type="SAM" id="MobiDB-lite"/>
    </source>
</evidence>
<gene>
    <name evidence="2" type="ORF">BQ2448_7311</name>
</gene>
<dbReference type="STRING" id="269621.A0A238FJR2"/>